<evidence type="ECO:0000313" key="2">
    <source>
        <dbReference type="EMBL" id="RKO77018.1"/>
    </source>
</evidence>
<evidence type="ECO:0000259" key="1">
    <source>
        <dbReference type="Pfam" id="PF00534"/>
    </source>
</evidence>
<proteinExistence type="predicted"/>
<dbReference type="AlphaFoldDB" id="A0A8B3FFL1"/>
<dbReference type="InterPro" id="IPR001296">
    <property type="entry name" value="Glyco_trans_1"/>
</dbReference>
<dbReference type="Gene3D" id="3.40.50.2000">
    <property type="entry name" value="Glycogen Phosphorylase B"/>
    <property type="match status" value="2"/>
</dbReference>
<dbReference type="InterPro" id="IPR050194">
    <property type="entry name" value="Glycosyltransferase_grp1"/>
</dbReference>
<dbReference type="PANTHER" id="PTHR45947">
    <property type="entry name" value="SULFOQUINOVOSYL TRANSFERASE SQD2"/>
    <property type="match status" value="1"/>
</dbReference>
<dbReference type="RefSeq" id="WP_103807730.1">
    <property type="nucleotide sequence ID" value="NZ_BSWE01000001.1"/>
</dbReference>
<organism evidence="2 3">
    <name type="scientific">Pectobacterium parmentieri</name>
    <dbReference type="NCBI Taxonomy" id="1905730"/>
    <lineage>
        <taxon>Bacteria</taxon>
        <taxon>Pseudomonadati</taxon>
        <taxon>Pseudomonadota</taxon>
        <taxon>Gammaproteobacteria</taxon>
        <taxon>Enterobacterales</taxon>
        <taxon>Pectobacteriaceae</taxon>
        <taxon>Pectobacterium</taxon>
    </lineage>
</organism>
<accession>A0A8B3FFL1</accession>
<sequence length="385" mass="44291">MNIGVYCNWGVKISNNGFYISNVDAKYIRGFKRKAGKVTLLSSSSNADIKDSDVFISYEEINLIALPNFSNYIQSAKYFFLIIKKIKDLLKVSDFIYVRTPEPFCWAFSLMKSKVQVINYHFTSNPIEVIKNNDSISFFKKKLMIFIFYPEYMLYCIAAYFCKCTANGPSVIENIPRFLRWKAKVLIESTQERDDFLYKDAVFLNDEKITFLCVSRFVPAKGLDLLIDAFTLFKSNNPEKKFLLNFVGDGPIEDSLRKKVISSGLGSNIQFLGYIKNGRELNLAYQRTDVFINPSLSETGPRVLLEAMSNHLFCISTDVGYAKYIMTEGDNLFGFLIKKNSLNELVDAISFVFNNVNHCRDTTNESYRISQKYTLSRFIEEVIED</sequence>
<gene>
    <name evidence="2" type="ORF">C5E00_09570</name>
</gene>
<comment type="caution">
    <text evidence="2">The sequence shown here is derived from an EMBL/GenBank/DDBJ whole genome shotgun (WGS) entry which is preliminary data.</text>
</comment>
<feature type="domain" description="Glycosyl transferase family 1" evidence="1">
    <location>
        <begin position="200"/>
        <end position="366"/>
    </location>
</feature>
<reference evidence="2 3" key="1">
    <citation type="journal article" date="2018" name="BMC Genomics">
        <title>High genomic variability in the plant pathogenic bacterium Pectobacterium parmentieri deciphered from de novo assembled complete genomes.</title>
        <authorList>
            <person name="Zoledowska S."/>
            <person name="Motyka-Pomagruk A."/>
            <person name="Sledz W."/>
            <person name="Mengoni A."/>
            <person name="Lojkowska E."/>
        </authorList>
    </citation>
    <scope>NUCLEOTIDE SEQUENCE [LARGE SCALE GENOMIC DNA]</scope>
    <source>
        <strain evidence="2 3">IFB5626</strain>
    </source>
</reference>
<dbReference type="GO" id="GO:0016757">
    <property type="term" value="F:glycosyltransferase activity"/>
    <property type="evidence" value="ECO:0007669"/>
    <property type="project" value="InterPro"/>
</dbReference>
<dbReference type="EMBL" id="PSZG01000001">
    <property type="protein sequence ID" value="RKO77018.1"/>
    <property type="molecule type" value="Genomic_DNA"/>
</dbReference>
<dbReference type="SUPFAM" id="SSF53756">
    <property type="entry name" value="UDP-Glycosyltransferase/glycogen phosphorylase"/>
    <property type="match status" value="1"/>
</dbReference>
<evidence type="ECO:0000313" key="3">
    <source>
        <dbReference type="Proteomes" id="UP000269665"/>
    </source>
</evidence>
<name>A0A8B3FFL1_PECPM</name>
<dbReference type="PANTHER" id="PTHR45947:SF3">
    <property type="entry name" value="SULFOQUINOVOSYL TRANSFERASE SQD2"/>
    <property type="match status" value="1"/>
</dbReference>
<dbReference type="Pfam" id="PF00534">
    <property type="entry name" value="Glycos_transf_1"/>
    <property type="match status" value="1"/>
</dbReference>
<dbReference type="CDD" id="cd03801">
    <property type="entry name" value="GT4_PimA-like"/>
    <property type="match status" value="1"/>
</dbReference>
<protein>
    <recommendedName>
        <fullName evidence="1">Glycosyl transferase family 1 domain-containing protein</fullName>
    </recommendedName>
</protein>
<dbReference type="Proteomes" id="UP000269665">
    <property type="component" value="Unassembled WGS sequence"/>
</dbReference>